<evidence type="ECO:0000256" key="5">
    <source>
        <dbReference type="ARBA" id="ARBA00023136"/>
    </source>
</evidence>
<keyword evidence="5 7" id="KW-0472">Membrane</keyword>
<dbReference type="InParanoid" id="A0A671Y1G8"/>
<keyword evidence="9" id="KW-1185">Reference proteome</keyword>
<evidence type="ECO:0000256" key="6">
    <source>
        <dbReference type="ARBA" id="ARBA00023180"/>
    </source>
</evidence>
<reference evidence="8" key="2">
    <citation type="submission" date="2025-08" db="UniProtKB">
        <authorList>
            <consortium name="Ensembl"/>
        </authorList>
    </citation>
    <scope>IDENTIFICATION</scope>
</reference>
<evidence type="ECO:0000313" key="8">
    <source>
        <dbReference type="Ensembl" id="ENSSAUP00010057354.1"/>
    </source>
</evidence>
<dbReference type="PRINTS" id="PR01611">
    <property type="entry name" value="LIMPII"/>
</dbReference>
<dbReference type="GeneTree" id="ENSGT00940000153372"/>
<evidence type="ECO:0000256" key="7">
    <source>
        <dbReference type="SAM" id="Phobius"/>
    </source>
</evidence>
<evidence type="ECO:0000256" key="1">
    <source>
        <dbReference type="ARBA" id="ARBA00004370"/>
    </source>
</evidence>
<organism evidence="8 9">
    <name type="scientific">Sparus aurata</name>
    <name type="common">Gilthead sea bream</name>
    <dbReference type="NCBI Taxonomy" id="8175"/>
    <lineage>
        <taxon>Eukaryota</taxon>
        <taxon>Metazoa</taxon>
        <taxon>Chordata</taxon>
        <taxon>Craniata</taxon>
        <taxon>Vertebrata</taxon>
        <taxon>Euteleostomi</taxon>
        <taxon>Actinopterygii</taxon>
        <taxon>Neopterygii</taxon>
        <taxon>Teleostei</taxon>
        <taxon>Neoteleostei</taxon>
        <taxon>Acanthomorphata</taxon>
        <taxon>Eupercaria</taxon>
        <taxon>Spariformes</taxon>
        <taxon>Sparidae</taxon>
        <taxon>Sparus</taxon>
    </lineage>
</organism>
<dbReference type="Ensembl" id="ENSSAUT00010060227.1">
    <property type="protein sequence ID" value="ENSSAUP00010057354.1"/>
    <property type="gene ID" value="ENSSAUG00010023455.1"/>
</dbReference>
<feature type="transmembrane region" description="Helical" evidence="7">
    <location>
        <begin position="508"/>
        <end position="530"/>
    </location>
</feature>
<dbReference type="InterPro" id="IPR005429">
    <property type="entry name" value="LimpII"/>
</dbReference>
<name>A0A671Y1G8_SPAAU</name>
<comment type="subcellular location">
    <subcellularLocation>
        <location evidence="1">Membrane</location>
    </subcellularLocation>
</comment>
<dbReference type="GO" id="GO:0006622">
    <property type="term" value="P:protein targeting to lysosome"/>
    <property type="evidence" value="ECO:0007669"/>
    <property type="project" value="TreeGrafter"/>
</dbReference>
<keyword evidence="3 7" id="KW-0812">Transmembrane</keyword>
<dbReference type="GO" id="GO:0005764">
    <property type="term" value="C:lysosome"/>
    <property type="evidence" value="ECO:0007669"/>
    <property type="project" value="InterPro"/>
</dbReference>
<protein>
    <submittedName>
        <fullName evidence="8">Scavenger receptor class B member 2</fullName>
    </submittedName>
</protein>
<feature type="transmembrane region" description="Helical" evidence="7">
    <location>
        <begin position="75"/>
        <end position="96"/>
    </location>
</feature>
<evidence type="ECO:0000256" key="4">
    <source>
        <dbReference type="ARBA" id="ARBA00022989"/>
    </source>
</evidence>
<sequence length="586" mass="65047">MEHSSRLNDSGSRRLSKKAEVVEGIGFTRDVDLCYIEQVAGPSKQTQPTFTEANVSSGDHWPTSACCFTMLLKSCCIYTIGVFSILILISGIVLVLSDVFPHIVQSVVKKEVVLKNGTMAFEAWENPPAPIYMQFYFFNLTNPMEVLDGDRPAVVEIGPYTYREYRPMEQVNFQDNGTKVSAVNTKTYIFQPNMSRGPESDLIRTVNIPAMTVMEKFKDNFIVANVISSYMTGTDQGLFVTHTVGELLWGYEDGLLKALKTFQPDLDDVFGLFYKTNASNDGEYVFFSGQENYKDFARVDTWNSQSSLDWWTSDECNMINGTNGAFFHSVITKNETLYMFSSDLCRSLYAVYEEDVNVKGIPGYRFSPPSEVFANLTVNPANAGFCVPAGNCLGSGVLNVSGCKQGAPIIMSSPHFYQADEKYVQDVFGMNPEKEQHQTTIDINPLTGIVLQAAKRLQVNVYVEKIPSFSQTGDVRTVVLPVVYLNESVLIDDESVAKLKAIVTEQNVVVNIPFMLIGLGIILGGIFMFLMCRQKVPESTAGPCNGDVTRVEDRTTGAVHIRTGQQLGCEVAIRLPHSVLELWAVT</sequence>
<keyword evidence="4 7" id="KW-1133">Transmembrane helix</keyword>
<proteinExistence type="inferred from homology"/>
<evidence type="ECO:0000256" key="3">
    <source>
        <dbReference type="ARBA" id="ARBA00022692"/>
    </source>
</evidence>
<reference evidence="8" key="1">
    <citation type="submission" date="2021-04" db="EMBL/GenBank/DDBJ databases">
        <authorList>
            <consortium name="Wellcome Sanger Institute Data Sharing"/>
        </authorList>
    </citation>
    <scope>NUCLEOTIDE SEQUENCE [LARGE SCALE GENOMIC DNA]</scope>
</reference>
<evidence type="ECO:0000256" key="2">
    <source>
        <dbReference type="ARBA" id="ARBA00010532"/>
    </source>
</evidence>
<dbReference type="GO" id="GO:0006898">
    <property type="term" value="P:receptor-mediated endocytosis"/>
    <property type="evidence" value="ECO:0007669"/>
    <property type="project" value="TreeGrafter"/>
</dbReference>
<dbReference type="InterPro" id="IPR002159">
    <property type="entry name" value="CD36_fam"/>
</dbReference>
<dbReference type="AlphaFoldDB" id="A0A671Y1G8"/>
<dbReference type="PRINTS" id="PR01609">
    <property type="entry name" value="CD36FAMILY"/>
</dbReference>
<gene>
    <name evidence="8" type="primary">SCARB2</name>
    <name evidence="8" type="synonym">scarb2c</name>
</gene>
<comment type="similarity">
    <text evidence="2">Belongs to the CD36 family.</text>
</comment>
<evidence type="ECO:0000313" key="9">
    <source>
        <dbReference type="Proteomes" id="UP000472265"/>
    </source>
</evidence>
<dbReference type="Pfam" id="PF01130">
    <property type="entry name" value="CD36"/>
    <property type="match status" value="1"/>
</dbReference>
<accession>A0A671Y1G8</accession>
<dbReference type="OMA" id="HATHTVH"/>
<dbReference type="PANTHER" id="PTHR11923">
    <property type="entry name" value="SCAVENGER RECEPTOR CLASS B TYPE-1 SR-B1"/>
    <property type="match status" value="1"/>
</dbReference>
<reference evidence="8" key="3">
    <citation type="submission" date="2025-09" db="UniProtKB">
        <authorList>
            <consortium name="Ensembl"/>
        </authorList>
    </citation>
    <scope>IDENTIFICATION</scope>
</reference>
<dbReference type="GO" id="GO:0005044">
    <property type="term" value="F:scavenger receptor activity"/>
    <property type="evidence" value="ECO:0007669"/>
    <property type="project" value="InterPro"/>
</dbReference>
<dbReference type="GO" id="GO:0016020">
    <property type="term" value="C:membrane"/>
    <property type="evidence" value="ECO:0007669"/>
    <property type="project" value="UniProtKB-SubCell"/>
</dbReference>
<keyword evidence="6" id="KW-0325">Glycoprotein</keyword>
<dbReference type="Proteomes" id="UP000472265">
    <property type="component" value="Chromosome 12"/>
</dbReference>
<dbReference type="PANTHER" id="PTHR11923:SF112">
    <property type="entry name" value="LYSOSOME MEMBRANE PROTEIN 2"/>
    <property type="match status" value="1"/>
</dbReference>